<dbReference type="AlphaFoldDB" id="A0A7S2F749"/>
<sequence length="255" mass="27674">MQHPSLMHSRVGAAIVSILFVQVAPLVVGQRGASDTNVVDGASQVAFGVRDLRQWNTTVSALESVQKQPWYHPDVDKDIMDKIKQIRDEILTARDRAKDALKKLKAATRDASANASDLAASAAAQRRLEDAKDELAAAERDSAVAREYVHGQEEAMAKERKALRDFREDLDAQETEIVDVQHLVDEAERTANSSDFPGAEAGAGNSGQGREAAARRGPSRWDWWGSAEQGGASRGMAGDSPWWLVVMSLAVAVTD</sequence>
<organism evidence="4">
    <name type="scientific">Alexandrium andersonii</name>
    <dbReference type="NCBI Taxonomy" id="327968"/>
    <lineage>
        <taxon>Eukaryota</taxon>
        <taxon>Sar</taxon>
        <taxon>Alveolata</taxon>
        <taxon>Dinophyceae</taxon>
        <taxon>Gonyaulacales</taxon>
        <taxon>Pyrocystaceae</taxon>
        <taxon>Alexandrium</taxon>
    </lineage>
</organism>
<feature type="signal peptide" evidence="3">
    <location>
        <begin position="1"/>
        <end position="29"/>
    </location>
</feature>
<evidence type="ECO:0000313" key="4">
    <source>
        <dbReference type="EMBL" id="CAD9378842.1"/>
    </source>
</evidence>
<gene>
    <name evidence="4" type="ORF">AAND1436_LOCUS7188</name>
</gene>
<evidence type="ECO:0000256" key="1">
    <source>
        <dbReference type="SAM" id="Coils"/>
    </source>
</evidence>
<dbReference type="EMBL" id="HBGQ01014500">
    <property type="protein sequence ID" value="CAD9378842.1"/>
    <property type="molecule type" value="Transcribed_RNA"/>
</dbReference>
<feature type="region of interest" description="Disordered" evidence="2">
    <location>
        <begin position="190"/>
        <end position="238"/>
    </location>
</feature>
<name>A0A7S2F749_9DINO</name>
<dbReference type="SUPFAM" id="SSF57997">
    <property type="entry name" value="Tropomyosin"/>
    <property type="match status" value="1"/>
</dbReference>
<keyword evidence="3" id="KW-0732">Signal</keyword>
<keyword evidence="1" id="KW-0175">Coiled coil</keyword>
<feature type="coiled-coil region" evidence="1">
    <location>
        <begin position="83"/>
        <end position="190"/>
    </location>
</feature>
<accession>A0A7S2F749</accession>
<evidence type="ECO:0000256" key="2">
    <source>
        <dbReference type="SAM" id="MobiDB-lite"/>
    </source>
</evidence>
<proteinExistence type="predicted"/>
<evidence type="ECO:0000256" key="3">
    <source>
        <dbReference type="SAM" id="SignalP"/>
    </source>
</evidence>
<reference evidence="4" key="1">
    <citation type="submission" date="2021-01" db="EMBL/GenBank/DDBJ databases">
        <authorList>
            <person name="Corre E."/>
            <person name="Pelletier E."/>
            <person name="Niang G."/>
            <person name="Scheremetjew M."/>
            <person name="Finn R."/>
            <person name="Kale V."/>
            <person name="Holt S."/>
            <person name="Cochrane G."/>
            <person name="Meng A."/>
            <person name="Brown T."/>
            <person name="Cohen L."/>
        </authorList>
    </citation>
    <scope>NUCLEOTIDE SEQUENCE</scope>
    <source>
        <strain evidence="4">CCMP2222</strain>
    </source>
</reference>
<protein>
    <submittedName>
        <fullName evidence="4">Uncharacterized protein</fullName>
    </submittedName>
</protein>
<feature type="chain" id="PRO_5031175339" evidence="3">
    <location>
        <begin position="30"/>
        <end position="255"/>
    </location>
</feature>